<accession>A0ABR0M892</accession>
<dbReference type="Pfam" id="PF07859">
    <property type="entry name" value="Abhydrolase_3"/>
    <property type="match status" value="1"/>
</dbReference>
<comment type="caution">
    <text evidence="3">The sequence shown here is derived from an EMBL/GenBank/DDBJ whole genome shotgun (WGS) entry which is preliminary data.</text>
</comment>
<feature type="region of interest" description="Disordered" evidence="1">
    <location>
        <begin position="175"/>
        <end position="202"/>
    </location>
</feature>
<dbReference type="InterPro" id="IPR029058">
    <property type="entry name" value="AB_hydrolase_fold"/>
</dbReference>
<gene>
    <name evidence="3" type="ORF">LTR16_001387</name>
</gene>
<name>A0ABR0M892_9PEZI</name>
<dbReference type="InterPro" id="IPR013094">
    <property type="entry name" value="AB_hydrolase_3"/>
</dbReference>
<evidence type="ECO:0000256" key="1">
    <source>
        <dbReference type="SAM" id="MobiDB-lite"/>
    </source>
</evidence>
<dbReference type="Gene3D" id="3.40.50.1820">
    <property type="entry name" value="alpha/beta hydrolase"/>
    <property type="match status" value="1"/>
</dbReference>
<evidence type="ECO:0000313" key="3">
    <source>
        <dbReference type="EMBL" id="KAK5294403.1"/>
    </source>
</evidence>
<dbReference type="Proteomes" id="UP001357485">
    <property type="component" value="Unassembled WGS sequence"/>
</dbReference>
<feature type="compositionally biased region" description="Polar residues" evidence="1">
    <location>
        <begin position="178"/>
        <end position="202"/>
    </location>
</feature>
<reference evidence="3 4" key="1">
    <citation type="submission" date="2023-08" db="EMBL/GenBank/DDBJ databases">
        <title>Black Yeasts Isolated from many extreme environments.</title>
        <authorList>
            <person name="Coleine C."/>
            <person name="Stajich J.E."/>
            <person name="Selbmann L."/>
        </authorList>
    </citation>
    <scope>NUCLEOTIDE SEQUENCE [LARGE SCALE GENOMIC DNA]</scope>
    <source>
        <strain evidence="3 4">CCFEE 536</strain>
    </source>
</reference>
<sequence length="459" mass="49559">MAASRSSETTPVYQSQPRTFTLTLHSIHYPLTGGASPVLIYLPRGPLLPASRLDDDLITALRHASNTTVVRLNYRLGDGHFYPSPIHDVLTGYDWIVKHLVPSAALRSTRYGRCRGMPDPVRLGVCGELVGGSLATMLAVTECRKGETRIGAAAVNNPIVDWIFPNPTANRAALRGSNELSNSKRTKSKGPQPTSWQTHAASPSLSATDLLRARSAAFKQPAAYFDPFASPLLFFRTAGAEVPPPAASLSEFDLASLALFPDTHHPLRNVSNPNNVLTLGSVAEAPQPADEAPAKRFRKIPRRHPARGSGLRLPDMHISAGAASPLLDQAVELATRMRTSVLETDGPDLLDAEPLSLRSRRREDYAPNRSRAGLCRDEDGDTDGLGRETAGWDQGGWAAESGDEQAAEDARLAAAVAEAHRRIELCVRPGAGLWCERGAGDAWRADVQEVGSWFRRALG</sequence>
<feature type="domain" description="Alpha/beta hydrolase fold-3" evidence="2">
    <location>
        <begin position="53"/>
        <end position="168"/>
    </location>
</feature>
<organism evidence="3 4">
    <name type="scientific">Cryomyces antarcticus</name>
    <dbReference type="NCBI Taxonomy" id="329879"/>
    <lineage>
        <taxon>Eukaryota</taxon>
        <taxon>Fungi</taxon>
        <taxon>Dikarya</taxon>
        <taxon>Ascomycota</taxon>
        <taxon>Pezizomycotina</taxon>
        <taxon>Dothideomycetes</taxon>
        <taxon>Dothideomycetes incertae sedis</taxon>
        <taxon>Cryomyces</taxon>
    </lineage>
</organism>
<dbReference type="EMBL" id="JAVRRA010000072">
    <property type="protein sequence ID" value="KAK5294403.1"/>
    <property type="molecule type" value="Genomic_DNA"/>
</dbReference>
<protein>
    <recommendedName>
        <fullName evidence="2">Alpha/beta hydrolase fold-3 domain-containing protein</fullName>
    </recommendedName>
</protein>
<feature type="region of interest" description="Disordered" evidence="1">
    <location>
        <begin position="361"/>
        <end position="405"/>
    </location>
</feature>
<dbReference type="SUPFAM" id="SSF53474">
    <property type="entry name" value="alpha/beta-Hydrolases"/>
    <property type="match status" value="1"/>
</dbReference>
<evidence type="ECO:0000313" key="4">
    <source>
        <dbReference type="Proteomes" id="UP001357485"/>
    </source>
</evidence>
<proteinExistence type="predicted"/>
<keyword evidence="4" id="KW-1185">Reference proteome</keyword>
<evidence type="ECO:0000259" key="2">
    <source>
        <dbReference type="Pfam" id="PF07859"/>
    </source>
</evidence>